<keyword evidence="3" id="KW-1185">Reference proteome</keyword>
<dbReference type="GO" id="GO:0004386">
    <property type="term" value="F:helicase activity"/>
    <property type="evidence" value="ECO:0007669"/>
    <property type="project" value="UniProtKB-KW"/>
</dbReference>
<sequence>MLTNIIDDAAVLLEEENHNNAKGTVCRLESINDILHIILEIRAMLMQNFIVHVQELEASAADGLKGNLEIFAVVWDRSYLLYMCVWCVCFILYYVLISLYLAY</sequence>
<keyword evidence="2" id="KW-0347">Helicase</keyword>
<name>A0AAW0KTH3_QUESU</name>
<protein>
    <submittedName>
        <fullName evidence="2">Regulator of telomere elongation helicase 1 like protein</fullName>
    </submittedName>
</protein>
<proteinExistence type="predicted"/>
<keyword evidence="1" id="KW-1133">Transmembrane helix</keyword>
<evidence type="ECO:0000313" key="2">
    <source>
        <dbReference type="EMBL" id="KAK7842687.1"/>
    </source>
</evidence>
<organism evidence="2 3">
    <name type="scientific">Quercus suber</name>
    <name type="common">Cork oak</name>
    <dbReference type="NCBI Taxonomy" id="58331"/>
    <lineage>
        <taxon>Eukaryota</taxon>
        <taxon>Viridiplantae</taxon>
        <taxon>Streptophyta</taxon>
        <taxon>Embryophyta</taxon>
        <taxon>Tracheophyta</taxon>
        <taxon>Spermatophyta</taxon>
        <taxon>Magnoliopsida</taxon>
        <taxon>eudicotyledons</taxon>
        <taxon>Gunneridae</taxon>
        <taxon>Pentapetalae</taxon>
        <taxon>rosids</taxon>
        <taxon>fabids</taxon>
        <taxon>Fagales</taxon>
        <taxon>Fagaceae</taxon>
        <taxon>Quercus</taxon>
    </lineage>
</organism>
<keyword evidence="1" id="KW-0472">Membrane</keyword>
<evidence type="ECO:0000313" key="3">
    <source>
        <dbReference type="Proteomes" id="UP000237347"/>
    </source>
</evidence>
<gene>
    <name evidence="2" type="primary">RTEL1_3</name>
    <name evidence="2" type="ORF">CFP56_013500</name>
</gene>
<reference evidence="2 3" key="1">
    <citation type="journal article" date="2018" name="Sci. Data">
        <title>The draft genome sequence of cork oak.</title>
        <authorList>
            <person name="Ramos A.M."/>
            <person name="Usie A."/>
            <person name="Barbosa P."/>
            <person name="Barros P.M."/>
            <person name="Capote T."/>
            <person name="Chaves I."/>
            <person name="Simoes F."/>
            <person name="Abreu I."/>
            <person name="Carrasquinho I."/>
            <person name="Faro C."/>
            <person name="Guimaraes J.B."/>
            <person name="Mendonca D."/>
            <person name="Nobrega F."/>
            <person name="Rodrigues L."/>
            <person name="Saibo N.J.M."/>
            <person name="Varela M.C."/>
            <person name="Egas C."/>
            <person name="Matos J."/>
            <person name="Miguel C.M."/>
            <person name="Oliveira M.M."/>
            <person name="Ricardo C.P."/>
            <person name="Goncalves S."/>
        </authorList>
    </citation>
    <scope>NUCLEOTIDE SEQUENCE [LARGE SCALE GENOMIC DNA]</scope>
    <source>
        <strain evidence="3">cv. HL8</strain>
    </source>
</reference>
<dbReference type="EMBL" id="PKMF04000217">
    <property type="protein sequence ID" value="KAK7842687.1"/>
    <property type="molecule type" value="Genomic_DNA"/>
</dbReference>
<evidence type="ECO:0000256" key="1">
    <source>
        <dbReference type="SAM" id="Phobius"/>
    </source>
</evidence>
<accession>A0AAW0KTH3</accession>
<dbReference type="Proteomes" id="UP000237347">
    <property type="component" value="Unassembled WGS sequence"/>
</dbReference>
<keyword evidence="1" id="KW-0812">Transmembrane</keyword>
<comment type="caution">
    <text evidence="2">The sequence shown here is derived from an EMBL/GenBank/DDBJ whole genome shotgun (WGS) entry which is preliminary data.</text>
</comment>
<dbReference type="AlphaFoldDB" id="A0AAW0KTH3"/>
<keyword evidence="2" id="KW-0378">Hydrolase</keyword>
<feature type="transmembrane region" description="Helical" evidence="1">
    <location>
        <begin position="79"/>
        <end position="102"/>
    </location>
</feature>
<keyword evidence="2" id="KW-0067">ATP-binding</keyword>
<keyword evidence="2" id="KW-0547">Nucleotide-binding</keyword>